<proteinExistence type="predicted"/>
<reference evidence="1 2" key="1">
    <citation type="journal article" date="2020" name="bioRxiv">
        <title>Sequence and annotation of 42 cannabis genomes reveals extensive copy number variation in cannabinoid synthesis and pathogen resistance genes.</title>
        <authorList>
            <person name="Mckernan K.J."/>
            <person name="Helbert Y."/>
            <person name="Kane L.T."/>
            <person name="Ebling H."/>
            <person name="Zhang L."/>
            <person name="Liu B."/>
            <person name="Eaton Z."/>
            <person name="Mclaughlin S."/>
            <person name="Kingan S."/>
            <person name="Baybayan P."/>
            <person name="Concepcion G."/>
            <person name="Jordan M."/>
            <person name="Riva A."/>
            <person name="Barbazuk W."/>
            <person name="Harkins T."/>
        </authorList>
    </citation>
    <scope>NUCLEOTIDE SEQUENCE [LARGE SCALE GENOMIC DNA]</scope>
    <source>
        <strain evidence="2">cv. Jamaican Lion 4</strain>
        <tissue evidence="1">Leaf</tissue>
    </source>
</reference>
<organism evidence="1 2">
    <name type="scientific">Cannabis sativa</name>
    <name type="common">Hemp</name>
    <name type="synonym">Marijuana</name>
    <dbReference type="NCBI Taxonomy" id="3483"/>
    <lineage>
        <taxon>Eukaryota</taxon>
        <taxon>Viridiplantae</taxon>
        <taxon>Streptophyta</taxon>
        <taxon>Embryophyta</taxon>
        <taxon>Tracheophyta</taxon>
        <taxon>Spermatophyta</taxon>
        <taxon>Magnoliopsida</taxon>
        <taxon>eudicotyledons</taxon>
        <taxon>Gunneridae</taxon>
        <taxon>Pentapetalae</taxon>
        <taxon>rosids</taxon>
        <taxon>fabids</taxon>
        <taxon>Rosales</taxon>
        <taxon>Cannabaceae</taxon>
        <taxon>Cannabis</taxon>
    </lineage>
</organism>
<dbReference type="AlphaFoldDB" id="A0A7J6EC12"/>
<comment type="caution">
    <text evidence="1">The sequence shown here is derived from an EMBL/GenBank/DDBJ whole genome shotgun (WGS) entry which is preliminary data.</text>
</comment>
<name>A0A7J6EC12_CANSA</name>
<sequence length="91" mass="10370">MAKIPNKPFKDHHDNINQYTVSSNKARISSSSRNNNFLCCFGFSGKRLSGKINSPQENMIIKQSSINIMIQLRIRRRFLGQQGFAKKAQLA</sequence>
<evidence type="ECO:0000313" key="1">
    <source>
        <dbReference type="EMBL" id="KAF4355978.1"/>
    </source>
</evidence>
<dbReference type="EMBL" id="JAATIP010000258">
    <property type="protein sequence ID" value="KAF4355978.1"/>
    <property type="molecule type" value="Genomic_DNA"/>
</dbReference>
<protein>
    <submittedName>
        <fullName evidence="1">Uncharacterized protein</fullName>
    </submittedName>
</protein>
<accession>A0A7J6EC12</accession>
<dbReference type="Proteomes" id="UP000525078">
    <property type="component" value="Unassembled WGS sequence"/>
</dbReference>
<evidence type="ECO:0000313" key="2">
    <source>
        <dbReference type="Proteomes" id="UP000525078"/>
    </source>
</evidence>
<gene>
    <name evidence="1" type="ORF">F8388_025981</name>
</gene>